<feature type="transmembrane region" description="Helical" evidence="7">
    <location>
        <begin position="231"/>
        <end position="254"/>
    </location>
</feature>
<keyword evidence="10" id="KW-1185">Reference proteome</keyword>
<evidence type="ECO:0000259" key="8">
    <source>
        <dbReference type="Pfam" id="PF00535"/>
    </source>
</evidence>
<evidence type="ECO:0000313" key="10">
    <source>
        <dbReference type="Proteomes" id="UP000307507"/>
    </source>
</evidence>
<accession>A0A4S3ZQ53</accession>
<evidence type="ECO:0000256" key="3">
    <source>
        <dbReference type="ARBA" id="ARBA00022679"/>
    </source>
</evidence>
<dbReference type="Gene3D" id="3.90.550.10">
    <property type="entry name" value="Spore Coat Polysaccharide Biosynthesis Protein SpsA, Chain A"/>
    <property type="match status" value="1"/>
</dbReference>
<comment type="caution">
    <text evidence="9">The sequence shown here is derived from an EMBL/GenBank/DDBJ whole genome shotgun (WGS) entry which is preliminary data.</text>
</comment>
<proteinExistence type="predicted"/>
<name>A0A4S3ZQ53_9FLAO</name>
<keyword evidence="2" id="KW-0328">Glycosyltransferase</keyword>
<dbReference type="Pfam" id="PF00535">
    <property type="entry name" value="Glycos_transf_2"/>
    <property type="match status" value="1"/>
</dbReference>
<dbReference type="Proteomes" id="UP000307507">
    <property type="component" value="Unassembled WGS sequence"/>
</dbReference>
<sequence length="311" mass="35754">MRKLVSIVIPAYNEADNIRNIFTNIHSVFSTLPYNWEVIFVDDGSKDETLVTVKELANKYNNAYFLEFSKNFGHQLAVKAGLDNAYGDCVISLDCDAQHPPEIIPEMLQKWEEGFDIVYTIREEDKRLSKAKRSSSNLFYKLVNSLSDIELEAGTADFRLMDRKVVNVFRNFHETEPFLRGLTKWLGFKQYGIRYEPAERFAGTSKYSFKKMVRLALHGVTSFSIKPLYTAVYVGLIMSLLSLLYIPYVVYAFYNHIEVSGWASIIITIVFFGGLQLIMLGIIGIYVGKMFMQTKNRPNYIIRSTNLKDQS</sequence>
<evidence type="ECO:0000256" key="6">
    <source>
        <dbReference type="ARBA" id="ARBA00023136"/>
    </source>
</evidence>
<dbReference type="InterPro" id="IPR001173">
    <property type="entry name" value="Glyco_trans_2-like"/>
</dbReference>
<dbReference type="AlphaFoldDB" id="A0A4S3ZQ53"/>
<evidence type="ECO:0000256" key="1">
    <source>
        <dbReference type="ARBA" id="ARBA00004141"/>
    </source>
</evidence>
<comment type="subcellular location">
    <subcellularLocation>
        <location evidence="1">Membrane</location>
        <topology evidence="1">Multi-pass membrane protein</topology>
    </subcellularLocation>
</comment>
<dbReference type="RefSeq" id="WP_136404335.1">
    <property type="nucleotide sequence ID" value="NZ_SSNZ01000011.1"/>
</dbReference>
<reference evidence="9 10" key="1">
    <citation type="submission" date="2019-04" db="EMBL/GenBank/DDBJ databases">
        <title>Flavobacterium sp. nov. isolated from construction timber.</title>
        <authorList>
            <person name="Lin S.-Y."/>
            <person name="Chang C.-T."/>
            <person name="Young C.-C."/>
        </authorList>
    </citation>
    <scope>NUCLEOTIDE SEQUENCE [LARGE SCALE GENOMIC DNA]</scope>
    <source>
        <strain evidence="9 10">CC-CTC003</strain>
    </source>
</reference>
<dbReference type="GO" id="GO:0016757">
    <property type="term" value="F:glycosyltransferase activity"/>
    <property type="evidence" value="ECO:0007669"/>
    <property type="project" value="UniProtKB-KW"/>
</dbReference>
<dbReference type="CDD" id="cd04187">
    <property type="entry name" value="DPM1_like_bac"/>
    <property type="match status" value="1"/>
</dbReference>
<dbReference type="PANTHER" id="PTHR48090:SF1">
    <property type="entry name" value="PROPHAGE BACTOPRENOL GLUCOSYL TRANSFERASE HOMOLOG"/>
    <property type="match status" value="1"/>
</dbReference>
<dbReference type="InterPro" id="IPR050256">
    <property type="entry name" value="Glycosyltransferase_2"/>
</dbReference>
<protein>
    <submittedName>
        <fullName evidence="9">Glycosyltransferase family 2 protein</fullName>
    </submittedName>
</protein>
<feature type="domain" description="Glycosyltransferase 2-like" evidence="8">
    <location>
        <begin position="6"/>
        <end position="166"/>
    </location>
</feature>
<dbReference type="PANTHER" id="PTHR48090">
    <property type="entry name" value="UNDECAPRENYL-PHOSPHATE 4-DEOXY-4-FORMAMIDO-L-ARABINOSE TRANSFERASE-RELATED"/>
    <property type="match status" value="1"/>
</dbReference>
<evidence type="ECO:0000256" key="7">
    <source>
        <dbReference type="SAM" id="Phobius"/>
    </source>
</evidence>
<dbReference type="InterPro" id="IPR029044">
    <property type="entry name" value="Nucleotide-diphossugar_trans"/>
</dbReference>
<keyword evidence="3 9" id="KW-0808">Transferase</keyword>
<evidence type="ECO:0000256" key="4">
    <source>
        <dbReference type="ARBA" id="ARBA00022692"/>
    </source>
</evidence>
<keyword evidence="6 7" id="KW-0472">Membrane</keyword>
<feature type="transmembrane region" description="Helical" evidence="7">
    <location>
        <begin position="260"/>
        <end position="287"/>
    </location>
</feature>
<keyword evidence="5 7" id="KW-1133">Transmembrane helix</keyword>
<dbReference type="GO" id="GO:0005886">
    <property type="term" value="C:plasma membrane"/>
    <property type="evidence" value="ECO:0007669"/>
    <property type="project" value="TreeGrafter"/>
</dbReference>
<organism evidence="9 10">
    <name type="scientific">Flavobacterium supellecticarium</name>
    <dbReference type="NCBI Taxonomy" id="2565924"/>
    <lineage>
        <taxon>Bacteria</taxon>
        <taxon>Pseudomonadati</taxon>
        <taxon>Bacteroidota</taxon>
        <taxon>Flavobacteriia</taxon>
        <taxon>Flavobacteriales</taxon>
        <taxon>Flavobacteriaceae</taxon>
        <taxon>Flavobacterium</taxon>
    </lineage>
</organism>
<evidence type="ECO:0000256" key="5">
    <source>
        <dbReference type="ARBA" id="ARBA00022989"/>
    </source>
</evidence>
<gene>
    <name evidence="9" type="ORF">E6C50_16420</name>
</gene>
<dbReference type="SUPFAM" id="SSF53448">
    <property type="entry name" value="Nucleotide-diphospho-sugar transferases"/>
    <property type="match status" value="1"/>
</dbReference>
<evidence type="ECO:0000256" key="2">
    <source>
        <dbReference type="ARBA" id="ARBA00022676"/>
    </source>
</evidence>
<dbReference type="EMBL" id="SSNZ01000011">
    <property type="protein sequence ID" value="THF47661.1"/>
    <property type="molecule type" value="Genomic_DNA"/>
</dbReference>
<keyword evidence="4 7" id="KW-0812">Transmembrane</keyword>
<dbReference type="OrthoDB" id="9807778at2"/>
<evidence type="ECO:0000313" key="9">
    <source>
        <dbReference type="EMBL" id="THF47661.1"/>
    </source>
</evidence>